<evidence type="ECO:0000256" key="1">
    <source>
        <dbReference type="SAM" id="Phobius"/>
    </source>
</evidence>
<keyword evidence="1" id="KW-0472">Membrane</keyword>
<dbReference type="InterPro" id="IPR021514">
    <property type="entry name" value="DUF3176"/>
</dbReference>
<proteinExistence type="predicted"/>
<dbReference type="Proteomes" id="UP000094444">
    <property type="component" value="Unassembled WGS sequence"/>
</dbReference>
<keyword evidence="3" id="KW-1185">Reference proteome</keyword>
<keyword evidence="1" id="KW-1133">Transmembrane helix</keyword>
<dbReference type="InParanoid" id="A0A2P5I8D6"/>
<evidence type="ECO:0000313" key="2">
    <source>
        <dbReference type="EMBL" id="POS78763.1"/>
    </source>
</evidence>
<gene>
    <name evidence="2" type="ORF">DHEL01_v202830</name>
</gene>
<dbReference type="AlphaFoldDB" id="A0A2P5I8D6"/>
<dbReference type="PANTHER" id="PTHR35394">
    <property type="entry name" value="DUF3176 DOMAIN-CONTAINING PROTEIN"/>
    <property type="match status" value="1"/>
</dbReference>
<dbReference type="Pfam" id="PF11374">
    <property type="entry name" value="DUF3176"/>
    <property type="match status" value="1"/>
</dbReference>
<dbReference type="STRING" id="158607.A0A2P5I8D6"/>
<name>A0A2P5I8D6_DIAHE</name>
<comment type="caution">
    <text evidence="2">The sequence shown here is derived from an EMBL/GenBank/DDBJ whole genome shotgun (WGS) entry which is preliminary data.</text>
</comment>
<reference evidence="2" key="1">
    <citation type="submission" date="2017-09" db="EMBL/GenBank/DDBJ databases">
        <title>Polyketide synthases of a Diaporthe helianthi virulent isolate.</title>
        <authorList>
            <person name="Baroncelli R."/>
        </authorList>
    </citation>
    <scope>NUCLEOTIDE SEQUENCE [LARGE SCALE GENOMIC DNA]</scope>
    <source>
        <strain evidence="2">7/96</strain>
    </source>
</reference>
<dbReference type="PANTHER" id="PTHR35394:SF5">
    <property type="entry name" value="DUF3176 DOMAIN-CONTAINING PROTEIN"/>
    <property type="match status" value="1"/>
</dbReference>
<sequence length="425" mass="46399">MLSVAACIGQSKWAYFKKKDRKLADIDVIEDAARGPLGSLIMLTSVPWSLATLGALITVLALGIDSFAQQVISNDAVTIWVNDGTASFGLARDYLGGARQSPSEMDHWIADPYTIDTSMQGAVMKAFYELEVPAIFNCSSNCSWDQTQALYKGGLFTPGHAPPSVPPAFVRLAAFRRPSVYREADITEEQVLECEIGLTAYNYTKASSLSNKFSIDVVAKIPLDNGYFYPNSTDAQVSSVGYLDKEDVYSYLLFNTSGLPDFRVRTLDIGALTDYFVSPSFSGTLADGESVPPFAPGITSVIGNPQKNISKMFESMATRMTDQLRSNYNALARGLSAKTVVLVRVQWAWLILPFVVVLASGTFLIAEMVESRRETNIKLWKSTATSLLFHSVSPAQGTMKTGVTDPEQLHKIAKATQVKLDGDKQ</sequence>
<feature type="transmembrane region" description="Helical" evidence="1">
    <location>
        <begin position="347"/>
        <end position="366"/>
    </location>
</feature>
<dbReference type="EMBL" id="MAVT02000161">
    <property type="protein sequence ID" value="POS78763.1"/>
    <property type="molecule type" value="Genomic_DNA"/>
</dbReference>
<evidence type="ECO:0000313" key="3">
    <source>
        <dbReference type="Proteomes" id="UP000094444"/>
    </source>
</evidence>
<keyword evidence="1" id="KW-0812">Transmembrane</keyword>
<dbReference type="OrthoDB" id="5376804at2759"/>
<accession>A0A2P5I8D6</accession>
<protein>
    <submittedName>
        <fullName evidence="2">Uncharacterized protein</fullName>
    </submittedName>
</protein>
<organism evidence="2 3">
    <name type="scientific">Diaporthe helianthi</name>
    <dbReference type="NCBI Taxonomy" id="158607"/>
    <lineage>
        <taxon>Eukaryota</taxon>
        <taxon>Fungi</taxon>
        <taxon>Dikarya</taxon>
        <taxon>Ascomycota</taxon>
        <taxon>Pezizomycotina</taxon>
        <taxon>Sordariomycetes</taxon>
        <taxon>Sordariomycetidae</taxon>
        <taxon>Diaporthales</taxon>
        <taxon>Diaporthaceae</taxon>
        <taxon>Diaporthe</taxon>
    </lineage>
</organism>